<comment type="caution">
    <text evidence="1">The sequence shown here is derived from an EMBL/GenBank/DDBJ whole genome shotgun (WGS) entry which is preliminary data.</text>
</comment>
<gene>
    <name evidence="1" type="ORF">PXEA_LOCUS13589</name>
</gene>
<accession>A0A3S5A564</accession>
<name>A0A3S5A564_9PLAT</name>
<evidence type="ECO:0000313" key="2">
    <source>
        <dbReference type="Proteomes" id="UP000784294"/>
    </source>
</evidence>
<dbReference type="EMBL" id="CAAALY010044992">
    <property type="protein sequence ID" value="VEL20149.1"/>
    <property type="molecule type" value="Genomic_DNA"/>
</dbReference>
<keyword evidence="2" id="KW-1185">Reference proteome</keyword>
<evidence type="ECO:0000313" key="1">
    <source>
        <dbReference type="EMBL" id="VEL20149.1"/>
    </source>
</evidence>
<organism evidence="1 2">
    <name type="scientific">Protopolystoma xenopodis</name>
    <dbReference type="NCBI Taxonomy" id="117903"/>
    <lineage>
        <taxon>Eukaryota</taxon>
        <taxon>Metazoa</taxon>
        <taxon>Spiralia</taxon>
        <taxon>Lophotrochozoa</taxon>
        <taxon>Platyhelminthes</taxon>
        <taxon>Monogenea</taxon>
        <taxon>Polyopisthocotylea</taxon>
        <taxon>Polystomatidea</taxon>
        <taxon>Polystomatidae</taxon>
        <taxon>Protopolystoma</taxon>
    </lineage>
</organism>
<dbReference type="Proteomes" id="UP000784294">
    <property type="component" value="Unassembled WGS sequence"/>
</dbReference>
<sequence length="117" mass="13176">MCLCPCLYTNVCLCGCANVQLSVSLGLDLDLKQNELLPNLVGCWVNRLLKIMLLNAGNLTILQAQGLNHVPDRLKNSDRPGEKLSVYVCTYTLEGVRMEESRHEPRREKKRCSEITT</sequence>
<reference evidence="1" key="1">
    <citation type="submission" date="2018-11" db="EMBL/GenBank/DDBJ databases">
        <authorList>
            <consortium name="Pathogen Informatics"/>
        </authorList>
    </citation>
    <scope>NUCLEOTIDE SEQUENCE</scope>
</reference>
<protein>
    <submittedName>
        <fullName evidence="1">Uncharacterized protein</fullName>
    </submittedName>
</protein>
<dbReference type="AlphaFoldDB" id="A0A3S5A564"/>
<proteinExistence type="predicted"/>